<comment type="caution">
    <text evidence="1">The sequence shown here is derived from an EMBL/GenBank/DDBJ whole genome shotgun (WGS) entry which is preliminary data.</text>
</comment>
<accession>A0A831SQH7</accession>
<protein>
    <submittedName>
        <fullName evidence="1">Class I SAM-dependent methyltransferase</fullName>
    </submittedName>
</protein>
<keyword evidence="1" id="KW-0808">Transferase</keyword>
<dbReference type="SUPFAM" id="SSF53335">
    <property type="entry name" value="S-adenosyl-L-methionine-dependent methyltransferases"/>
    <property type="match status" value="1"/>
</dbReference>
<keyword evidence="1" id="KW-0489">Methyltransferase</keyword>
<evidence type="ECO:0000313" key="1">
    <source>
        <dbReference type="EMBL" id="HED30989.1"/>
    </source>
</evidence>
<dbReference type="InterPro" id="IPR029063">
    <property type="entry name" value="SAM-dependent_MTases_sf"/>
</dbReference>
<reference evidence="1" key="1">
    <citation type="journal article" date="2020" name="mSystems">
        <title>Genome- and Community-Level Interaction Insights into Carbon Utilization and Element Cycling Functions of Hydrothermarchaeota in Hydrothermal Sediment.</title>
        <authorList>
            <person name="Zhou Z."/>
            <person name="Liu Y."/>
            <person name="Xu W."/>
            <person name="Pan J."/>
            <person name="Luo Z.H."/>
            <person name="Li M."/>
        </authorList>
    </citation>
    <scope>NUCLEOTIDE SEQUENCE [LARGE SCALE GENOMIC DNA]</scope>
    <source>
        <strain evidence="1">SpSt-1181</strain>
    </source>
</reference>
<dbReference type="CDD" id="cd02440">
    <property type="entry name" value="AdoMet_MTases"/>
    <property type="match status" value="1"/>
</dbReference>
<sequence length="220" mass="25321">MRACAQTLSSELTARERGFLTDLLQTRTLSGTYLEIGTAAGGTLVEMIRACREHQYQRFVVVDPMTYFNDQLNLVRKNLQQNGIDPDQIDIRVKNSDQAFLEAVENKEEFDFILIDGNHRIKYVMQDLRWAQLLRKGGLLCLHDYAPHEKGVKLAANRFIRKNPHYRRLGLHDTLLALQKTGSVGQEVTTSDLVWAYTLNGAFRLERAYRKHNPFGARRN</sequence>
<dbReference type="Pfam" id="PF13578">
    <property type="entry name" value="Methyltransf_24"/>
    <property type="match status" value="1"/>
</dbReference>
<dbReference type="Proteomes" id="UP000886335">
    <property type="component" value="Unassembled WGS sequence"/>
</dbReference>
<organism evidence="1">
    <name type="scientific">Prosthecochloris aestuarii</name>
    <dbReference type="NCBI Taxonomy" id="1102"/>
    <lineage>
        <taxon>Bacteria</taxon>
        <taxon>Pseudomonadati</taxon>
        <taxon>Chlorobiota</taxon>
        <taxon>Chlorobiia</taxon>
        <taxon>Chlorobiales</taxon>
        <taxon>Chlorobiaceae</taxon>
        <taxon>Prosthecochloris</taxon>
    </lineage>
</organism>
<name>A0A831SQH7_PROAE</name>
<dbReference type="GO" id="GO:0008168">
    <property type="term" value="F:methyltransferase activity"/>
    <property type="evidence" value="ECO:0007669"/>
    <property type="project" value="UniProtKB-KW"/>
</dbReference>
<gene>
    <name evidence="1" type="ORF">ENN50_04760</name>
</gene>
<dbReference type="GO" id="GO:0032259">
    <property type="term" value="P:methylation"/>
    <property type="evidence" value="ECO:0007669"/>
    <property type="project" value="UniProtKB-KW"/>
</dbReference>
<dbReference type="Gene3D" id="3.40.50.150">
    <property type="entry name" value="Vaccinia Virus protein VP39"/>
    <property type="match status" value="1"/>
</dbReference>
<dbReference type="EMBL" id="DSBW01000109">
    <property type="protein sequence ID" value="HED30989.1"/>
    <property type="molecule type" value="Genomic_DNA"/>
</dbReference>
<dbReference type="AlphaFoldDB" id="A0A831SQH7"/>
<proteinExistence type="predicted"/>